<evidence type="ECO:0000256" key="5">
    <source>
        <dbReference type="ARBA" id="ARBA00023242"/>
    </source>
</evidence>
<dbReference type="AlphaFoldDB" id="A0A420I7S5"/>
<evidence type="ECO:0000256" key="2">
    <source>
        <dbReference type="ARBA" id="ARBA00007336"/>
    </source>
</evidence>
<dbReference type="GO" id="GO:0030687">
    <property type="term" value="C:preribosome, large subunit precursor"/>
    <property type="evidence" value="ECO:0007669"/>
    <property type="project" value="TreeGrafter"/>
</dbReference>
<dbReference type="Proteomes" id="UP000285405">
    <property type="component" value="Unassembled WGS sequence"/>
</dbReference>
<feature type="compositionally biased region" description="Basic residues" evidence="6">
    <location>
        <begin position="356"/>
        <end position="377"/>
    </location>
</feature>
<protein>
    <submittedName>
        <fullName evidence="7">rRNA-processing protein EBP2</fullName>
    </submittedName>
</protein>
<evidence type="ECO:0000313" key="8">
    <source>
        <dbReference type="Proteomes" id="UP000285405"/>
    </source>
</evidence>
<feature type="compositionally biased region" description="Basic and acidic residues" evidence="6">
    <location>
        <begin position="314"/>
        <end position="332"/>
    </location>
</feature>
<dbReference type="EMBL" id="MCBR01011671">
    <property type="protein sequence ID" value="RKF65731.1"/>
    <property type="molecule type" value="Genomic_DNA"/>
</dbReference>
<dbReference type="PANTHER" id="PTHR13028">
    <property type="entry name" value="RRNA PROCESSING PROTEIN EBNA1-BINDING PROTEIN-RELATED"/>
    <property type="match status" value="1"/>
</dbReference>
<evidence type="ECO:0000313" key="7">
    <source>
        <dbReference type="EMBL" id="RKF65731.1"/>
    </source>
</evidence>
<dbReference type="Pfam" id="PF05890">
    <property type="entry name" value="Ebp2"/>
    <property type="match status" value="1"/>
</dbReference>
<feature type="compositionally biased region" description="Acidic residues" evidence="6">
    <location>
        <begin position="92"/>
        <end position="124"/>
    </location>
</feature>
<comment type="caution">
    <text evidence="7">The sequence shown here is derived from an EMBL/GenBank/DDBJ whole genome shotgun (WGS) entry which is preliminary data.</text>
</comment>
<evidence type="ECO:0000256" key="1">
    <source>
        <dbReference type="ARBA" id="ARBA00004604"/>
    </source>
</evidence>
<keyword evidence="3" id="KW-0690">Ribosome biogenesis</keyword>
<dbReference type="GO" id="GO:0042273">
    <property type="term" value="P:ribosomal large subunit biogenesis"/>
    <property type="evidence" value="ECO:0007669"/>
    <property type="project" value="TreeGrafter"/>
</dbReference>
<feature type="region of interest" description="Disordered" evidence="6">
    <location>
        <begin position="306"/>
        <end position="377"/>
    </location>
</feature>
<keyword evidence="4" id="KW-0175">Coiled coil</keyword>
<dbReference type="GO" id="GO:0006364">
    <property type="term" value="P:rRNA processing"/>
    <property type="evidence" value="ECO:0007669"/>
    <property type="project" value="TreeGrafter"/>
</dbReference>
<evidence type="ECO:0000256" key="6">
    <source>
        <dbReference type="SAM" id="MobiDB-lite"/>
    </source>
</evidence>
<feature type="region of interest" description="Disordered" evidence="6">
    <location>
        <begin position="33"/>
        <end position="124"/>
    </location>
</feature>
<dbReference type="InterPro" id="IPR008610">
    <property type="entry name" value="Ebp2"/>
</dbReference>
<evidence type="ECO:0000256" key="3">
    <source>
        <dbReference type="ARBA" id="ARBA00022517"/>
    </source>
</evidence>
<organism evidence="7 8">
    <name type="scientific">Golovinomyces cichoracearum</name>
    <dbReference type="NCBI Taxonomy" id="62708"/>
    <lineage>
        <taxon>Eukaryota</taxon>
        <taxon>Fungi</taxon>
        <taxon>Dikarya</taxon>
        <taxon>Ascomycota</taxon>
        <taxon>Pezizomycotina</taxon>
        <taxon>Leotiomycetes</taxon>
        <taxon>Erysiphales</taxon>
        <taxon>Erysiphaceae</taxon>
        <taxon>Golovinomyces</taxon>
    </lineage>
</organism>
<comment type="similarity">
    <text evidence="2">Belongs to the EBP2 family.</text>
</comment>
<feature type="compositionally biased region" description="Basic and acidic residues" evidence="6">
    <location>
        <begin position="47"/>
        <end position="62"/>
    </location>
</feature>
<gene>
    <name evidence="7" type="ORF">GcC1_116017</name>
</gene>
<proteinExistence type="inferred from homology"/>
<accession>A0A420I7S5</accession>
<dbReference type="PANTHER" id="PTHR13028:SF0">
    <property type="entry name" value="RRNA-PROCESSING PROTEIN EBP2-RELATED"/>
    <property type="match status" value="1"/>
</dbReference>
<comment type="subcellular location">
    <subcellularLocation>
        <location evidence="1">Nucleus</location>
        <location evidence="1">Nucleolus</location>
    </subcellularLocation>
</comment>
<dbReference type="GO" id="GO:0034399">
    <property type="term" value="C:nuclear periphery"/>
    <property type="evidence" value="ECO:0007669"/>
    <property type="project" value="TreeGrafter"/>
</dbReference>
<sequence length="377" mass="42472">MVAKSKLKMALAAEKGIDFKKLKIKKKEKAAKKAVVLAGSNSQPSDAARKTQNEGDENKENDQFVNKKLIDSKTKEERVREKVDSFEGELAGIDESDSDSSIDETSVDNDNEDEDIPVSDLEDIDEEEKEDLIPHQRLTIYNSNSLSAALKRIALPISKIPFFEHQSVVTSEPVVISDISDDLNRELAFYAQCLSAAQQGRKKLKEENVLFTRPTDYFAEMVKPDEHMAKIKAKLIDEAASKKASAEARKQRDLKKFGKQVQVAKLQERDKERKQTLEKIKVLKRKRQGTDTVNEKEADMFDVAVDEEIGATKQSRDHRDGSNRRQKKDEKFGFGGKKKFKKSGDAVSSGDLRGFSSKKMKGGTKFRPGKSRRASKR</sequence>
<reference evidence="7 8" key="1">
    <citation type="journal article" date="2018" name="BMC Genomics">
        <title>Comparative genome analyses reveal sequence features reflecting distinct modes of host-adaptation between dicot and monocot powdery mildew.</title>
        <authorList>
            <person name="Wu Y."/>
            <person name="Ma X."/>
            <person name="Pan Z."/>
            <person name="Kale S.D."/>
            <person name="Song Y."/>
            <person name="King H."/>
            <person name="Zhang Q."/>
            <person name="Presley C."/>
            <person name="Deng X."/>
            <person name="Wei C.I."/>
            <person name="Xiao S."/>
        </authorList>
    </citation>
    <scope>NUCLEOTIDE SEQUENCE [LARGE SCALE GENOMIC DNA]</scope>
    <source>
        <strain evidence="7">UCSC1</strain>
    </source>
</reference>
<evidence type="ECO:0000256" key="4">
    <source>
        <dbReference type="ARBA" id="ARBA00023054"/>
    </source>
</evidence>
<dbReference type="OrthoDB" id="443772at2759"/>
<name>A0A420I7S5_9PEZI</name>
<keyword evidence="5" id="KW-0539">Nucleus</keyword>
<feature type="compositionally biased region" description="Basic and acidic residues" evidence="6">
    <location>
        <begin position="68"/>
        <end position="85"/>
    </location>
</feature>
<dbReference type="GO" id="GO:0005730">
    <property type="term" value="C:nucleolus"/>
    <property type="evidence" value="ECO:0007669"/>
    <property type="project" value="UniProtKB-SubCell"/>
</dbReference>